<protein>
    <recommendedName>
        <fullName evidence="4">Tryptophan 2-monooxygenase</fullName>
        <ecNumber evidence="3">1.13.12.3</ecNumber>
    </recommendedName>
</protein>
<evidence type="ECO:0000256" key="1">
    <source>
        <dbReference type="ARBA" id="ARBA00004814"/>
    </source>
</evidence>
<evidence type="ECO:0000256" key="3">
    <source>
        <dbReference type="ARBA" id="ARBA00012535"/>
    </source>
</evidence>
<evidence type="ECO:0000256" key="2">
    <source>
        <dbReference type="ARBA" id="ARBA00005833"/>
    </source>
</evidence>
<dbReference type="GO" id="GO:0050361">
    <property type="term" value="F:tryptophan 2-monooxygenase activity"/>
    <property type="evidence" value="ECO:0007669"/>
    <property type="project" value="UniProtKB-EC"/>
</dbReference>
<comment type="pathway">
    <text evidence="1">Plant hormone metabolism; auxin biosynthesis.</text>
</comment>
<dbReference type="Pfam" id="PF01593">
    <property type="entry name" value="Amino_oxidase"/>
    <property type="match status" value="1"/>
</dbReference>
<dbReference type="InterPro" id="IPR002937">
    <property type="entry name" value="Amino_oxidase"/>
</dbReference>
<dbReference type="AlphaFoldDB" id="A0A1N7PEE0"/>
<feature type="signal peptide" evidence="7">
    <location>
        <begin position="1"/>
        <end position="25"/>
    </location>
</feature>
<dbReference type="SUPFAM" id="SSF51905">
    <property type="entry name" value="FAD/NAD(P)-binding domain"/>
    <property type="match status" value="1"/>
</dbReference>
<dbReference type="GO" id="GO:0009851">
    <property type="term" value="P:auxin biosynthetic process"/>
    <property type="evidence" value="ECO:0007669"/>
    <property type="project" value="UniProtKB-KW"/>
</dbReference>
<dbReference type="SUPFAM" id="SSF54373">
    <property type="entry name" value="FAD-linked reductases, C-terminal domain"/>
    <property type="match status" value="1"/>
</dbReference>
<dbReference type="EMBL" id="FTOV01000006">
    <property type="protein sequence ID" value="SIT08749.1"/>
    <property type="molecule type" value="Genomic_DNA"/>
</dbReference>
<dbReference type="InterPro" id="IPR036188">
    <property type="entry name" value="FAD/NAD-bd_sf"/>
</dbReference>
<evidence type="ECO:0000256" key="6">
    <source>
        <dbReference type="ARBA" id="ARBA00047321"/>
    </source>
</evidence>
<dbReference type="Gene3D" id="3.90.660.10">
    <property type="match status" value="1"/>
</dbReference>
<dbReference type="Gene3D" id="3.50.50.60">
    <property type="entry name" value="FAD/NAD(P)-binding domain"/>
    <property type="match status" value="1"/>
</dbReference>
<evidence type="ECO:0000259" key="8">
    <source>
        <dbReference type="Pfam" id="PF01593"/>
    </source>
</evidence>
<feature type="domain" description="Amine oxidase" evidence="8">
    <location>
        <begin position="50"/>
        <end position="452"/>
    </location>
</feature>
<dbReference type="Proteomes" id="UP000185781">
    <property type="component" value="Unassembled WGS sequence"/>
</dbReference>
<proteinExistence type="inferred from homology"/>
<dbReference type="InterPro" id="IPR050281">
    <property type="entry name" value="Flavin_monoamine_oxidase"/>
</dbReference>
<sequence>MQRRKFIKNTLAGFPLIFLAPSLLANSCASSEDEADDPNGKSVVIIGAGISGLAAAKKLKEKGFEVTVLEAQEKVGGRLRTNRSLGIPFDEGASWIHGINGNPITTLAQQAGMQTFETLDDSRKSYDIGGILRSDTVFDNIEAEYYNILAALKNNGNPAQSFQTVFQNLYPAKFNDRLWKFFLSTYFTFDRGDLDKVSSLLYDEGEEFGGAEKIATNGYDTIANFLASGLNVKFNERVTKIDYSNTKIKITHNGIISEADYVIVSVPLGVLKANKIEFLPSLPAAKQNAIQKVGMNCVNKFLLIWNTAFWDDVQYISYTPEKRDKFNYFVNVKKFHPNVNALMTFAYADYARQTETMSDSQIISEIMSHLKDIYGNSIPNPSNLLRTKWQNNENSFGSYSYTAVGTEMSHFDDLAEEVNDRLFFAGEHTEADYFSTAHGAYLSGIREADKIIALL</sequence>
<dbReference type="STRING" id="373672.SAMN05421785_106179"/>
<comment type="catalytic activity">
    <reaction evidence="6">
        <text>L-tryptophan + O2 = indole-3-acetamide + CO2 + H2O</text>
        <dbReference type="Rhea" id="RHEA:16165"/>
        <dbReference type="ChEBI" id="CHEBI:15377"/>
        <dbReference type="ChEBI" id="CHEBI:15379"/>
        <dbReference type="ChEBI" id="CHEBI:16031"/>
        <dbReference type="ChEBI" id="CHEBI:16526"/>
        <dbReference type="ChEBI" id="CHEBI:57912"/>
        <dbReference type="EC" id="1.13.12.3"/>
    </reaction>
</comment>
<accession>A0A1N7PEE0</accession>
<dbReference type="OrthoDB" id="9767561at2"/>
<evidence type="ECO:0000256" key="5">
    <source>
        <dbReference type="ARBA" id="ARBA00023070"/>
    </source>
</evidence>
<evidence type="ECO:0000313" key="10">
    <source>
        <dbReference type="Proteomes" id="UP000185781"/>
    </source>
</evidence>
<feature type="chain" id="PRO_5009943817" description="Tryptophan 2-monooxygenase" evidence="7">
    <location>
        <begin position="26"/>
        <end position="455"/>
    </location>
</feature>
<keyword evidence="7" id="KW-0732">Signal</keyword>
<evidence type="ECO:0000313" key="9">
    <source>
        <dbReference type="EMBL" id="SIT08749.1"/>
    </source>
</evidence>
<organism evidence="9 10">
    <name type="scientific">Chryseobacterium gambrini</name>
    <dbReference type="NCBI Taxonomy" id="373672"/>
    <lineage>
        <taxon>Bacteria</taxon>
        <taxon>Pseudomonadati</taxon>
        <taxon>Bacteroidota</taxon>
        <taxon>Flavobacteriia</taxon>
        <taxon>Flavobacteriales</taxon>
        <taxon>Weeksellaceae</taxon>
        <taxon>Chryseobacterium group</taxon>
        <taxon>Chryseobacterium</taxon>
    </lineage>
</organism>
<evidence type="ECO:0000256" key="7">
    <source>
        <dbReference type="SAM" id="SignalP"/>
    </source>
</evidence>
<dbReference type="RefSeq" id="WP_076393492.1">
    <property type="nucleotide sequence ID" value="NZ_FTOV01000006.1"/>
</dbReference>
<evidence type="ECO:0000256" key="4">
    <source>
        <dbReference type="ARBA" id="ARBA00017871"/>
    </source>
</evidence>
<dbReference type="EC" id="1.13.12.3" evidence="3"/>
<gene>
    <name evidence="9" type="ORF">SAMN05421785_106179</name>
</gene>
<name>A0A1N7PEE0_9FLAO</name>
<keyword evidence="5" id="KW-0073">Auxin biosynthesis</keyword>
<dbReference type="PRINTS" id="PR00419">
    <property type="entry name" value="ADXRDTASE"/>
</dbReference>
<reference evidence="9 10" key="1">
    <citation type="submission" date="2017-01" db="EMBL/GenBank/DDBJ databases">
        <authorList>
            <person name="Mah S.A."/>
            <person name="Swanson W.J."/>
            <person name="Moy G.W."/>
            <person name="Vacquier V.D."/>
        </authorList>
    </citation>
    <scope>NUCLEOTIDE SEQUENCE [LARGE SCALE GENOMIC DNA]</scope>
    <source>
        <strain evidence="9 10">DSM 18014</strain>
    </source>
</reference>
<comment type="similarity">
    <text evidence="2">Belongs to the tryptophan 2-monooxygenase family.</text>
</comment>
<dbReference type="PANTHER" id="PTHR10742:SF410">
    <property type="entry name" value="LYSINE-SPECIFIC HISTONE DEMETHYLASE 2"/>
    <property type="match status" value="1"/>
</dbReference>
<dbReference type="PANTHER" id="PTHR10742">
    <property type="entry name" value="FLAVIN MONOAMINE OXIDASE"/>
    <property type="match status" value="1"/>
</dbReference>